<dbReference type="SUPFAM" id="SSF51197">
    <property type="entry name" value="Clavaminate synthase-like"/>
    <property type="match status" value="1"/>
</dbReference>
<evidence type="ECO:0000313" key="2">
    <source>
        <dbReference type="Proteomes" id="UP001501436"/>
    </source>
</evidence>
<sequence>MNNVLSKQQTDNFINHGYIRIDDAFSKTTADAAVDILWNDIPFDRNSPNTWTEPVVRLGMYSQKPFTDSVNTPLLYKIFDELVGPDRWLPCRSVGTFPVRFPSNKEPNDTGMHVDVSFPGAEPANYFEWRSNIYSKGRALLMLVLYSDVAETDAPTLLLEGSHLNVARMLQPNGDEGLSFMEIANRLDTLPMLPVVKATGNAGAIYLCHPFMVHAAQVHYGRTPKFMAQPPLLLRGRFEVYSTNNPMPVELAIQKALSI</sequence>
<accession>A0ABP9GC93</accession>
<dbReference type="Proteomes" id="UP001501436">
    <property type="component" value="Unassembled WGS sequence"/>
</dbReference>
<evidence type="ECO:0008006" key="3">
    <source>
        <dbReference type="Google" id="ProtNLM"/>
    </source>
</evidence>
<dbReference type="Gene3D" id="2.60.120.620">
    <property type="entry name" value="q2cbj1_9rhob like domain"/>
    <property type="match status" value="1"/>
</dbReference>
<keyword evidence="2" id="KW-1185">Reference proteome</keyword>
<reference evidence="2" key="1">
    <citation type="journal article" date="2019" name="Int. J. Syst. Evol. Microbiol.">
        <title>The Global Catalogue of Microorganisms (GCM) 10K type strain sequencing project: providing services to taxonomists for standard genome sequencing and annotation.</title>
        <authorList>
            <consortium name="The Broad Institute Genomics Platform"/>
            <consortium name="The Broad Institute Genome Sequencing Center for Infectious Disease"/>
            <person name="Wu L."/>
            <person name="Ma J."/>
        </authorList>
    </citation>
    <scope>NUCLEOTIDE SEQUENCE [LARGE SCALE GENOMIC DNA]</scope>
    <source>
        <strain evidence="2">JCM 18283</strain>
    </source>
</reference>
<dbReference type="EMBL" id="BAABJI010000004">
    <property type="protein sequence ID" value="GAA4929258.1"/>
    <property type="molecule type" value="Genomic_DNA"/>
</dbReference>
<comment type="caution">
    <text evidence="1">The sequence shown here is derived from an EMBL/GenBank/DDBJ whole genome shotgun (WGS) entry which is preliminary data.</text>
</comment>
<dbReference type="RefSeq" id="WP_345333805.1">
    <property type="nucleotide sequence ID" value="NZ_BAABJI010000004.1"/>
</dbReference>
<protein>
    <recommendedName>
        <fullName evidence="3">Phytanoyl-CoA dioxygenase PhyH</fullName>
    </recommendedName>
</protein>
<evidence type="ECO:0000313" key="1">
    <source>
        <dbReference type="EMBL" id="GAA4929258.1"/>
    </source>
</evidence>
<organism evidence="1 2">
    <name type="scientific">Mucilaginibacter defluvii</name>
    <dbReference type="NCBI Taxonomy" id="1196019"/>
    <lineage>
        <taxon>Bacteria</taxon>
        <taxon>Pseudomonadati</taxon>
        <taxon>Bacteroidota</taxon>
        <taxon>Sphingobacteriia</taxon>
        <taxon>Sphingobacteriales</taxon>
        <taxon>Sphingobacteriaceae</taxon>
        <taxon>Mucilaginibacter</taxon>
    </lineage>
</organism>
<proteinExistence type="predicted"/>
<gene>
    <name evidence="1" type="ORF">GCM10023313_37440</name>
</gene>
<name>A0ABP9GC93_9SPHI</name>